<dbReference type="EMBL" id="PNBA02000006">
    <property type="protein sequence ID" value="KAG6420127.1"/>
    <property type="molecule type" value="Genomic_DNA"/>
</dbReference>
<sequence>MGSLPDPGELTHPPPLPSFDDFQRQTSLMTSCTLLWKELSDHFTTLEQDLIKKSDALKAKVEALNQETQHSLKALDSRDSSISRSLSIAYETLEQATKMSIFFSGDEEKAEVDDSDGLLLKLRGFCRRMAAKDFWIFVTSRKKELELFRSELPKALSSCVDPPRFVLEAISEVFPVASSASNGYDLGWACVLLLETLIPVMVDPVLGKERMLVTPSIKGKAEEIAEAWKRSLEERGGIENVKTPDVHTFLQHLVTFGIVKEADVDLYRKLVVASAWRKQMPKLAVSLGLGDKMPGKIFSSDFFQSFLVHFMKFWLSWILWCNLWKCKPEAQLILSCSCLGYRSQEHISQETIAIMFYYQQPCDYMIEELIGRGQQVDAVHFTYEVGLADKFPPVPLLKAFLKDAKKTATSILEDANKLGRASSETVLSLFTKFPMFIDPISPKQHMAAKKELSAIRAVLKCIEEYKLEAEFPPQDLKKRLEQLEKVKIEKKKPASPAAKRTRASTGGPMPPAKAGRSTNAYVSSFPSPPTYVRSPSSHTQYSPTAVPAYPASFPYGSRSPSYVYSPEAPPPAIVGSYPVSPVSFPAYGGYSNGMAPAYQQAYY</sequence>
<evidence type="ECO:0000313" key="7">
    <source>
        <dbReference type="EMBL" id="KAG6420127.1"/>
    </source>
</evidence>
<comment type="caution">
    <text evidence="7">The sequence shown here is derived from an EMBL/GenBank/DDBJ whole genome shotgun (WGS) entry which is preliminary data.</text>
</comment>
<evidence type="ECO:0000256" key="4">
    <source>
        <dbReference type="ARBA" id="ARBA00023089"/>
    </source>
</evidence>
<evidence type="ECO:0000313" key="8">
    <source>
        <dbReference type="Proteomes" id="UP000298416"/>
    </source>
</evidence>
<gene>
    <name evidence="7" type="ORF">SASPL_116646</name>
</gene>
<evidence type="ECO:0000256" key="1">
    <source>
        <dbReference type="ARBA" id="ARBA00008956"/>
    </source>
</evidence>
<keyword evidence="3 5" id="KW-0221">Differentiation</keyword>
<protein>
    <recommendedName>
        <fullName evidence="5">FRIGIDA-like protein</fullName>
    </recommendedName>
</protein>
<dbReference type="Proteomes" id="UP000298416">
    <property type="component" value="Unassembled WGS sequence"/>
</dbReference>
<comment type="similarity">
    <text evidence="1 5">Belongs to the Frigida family.</text>
</comment>
<name>A0A8X8XWT1_SALSN</name>
<reference evidence="7" key="2">
    <citation type="submission" date="2020-08" db="EMBL/GenBank/DDBJ databases">
        <title>Plant Genome Project.</title>
        <authorList>
            <person name="Zhang R.-G."/>
        </authorList>
    </citation>
    <scope>NUCLEOTIDE SEQUENCE</scope>
    <source>
        <strain evidence="7">Huo1</strain>
        <tissue evidence="7">Leaf</tissue>
    </source>
</reference>
<keyword evidence="8" id="KW-1185">Reference proteome</keyword>
<evidence type="ECO:0000256" key="6">
    <source>
        <dbReference type="SAM" id="MobiDB-lite"/>
    </source>
</evidence>
<dbReference type="GO" id="GO:0030154">
    <property type="term" value="P:cell differentiation"/>
    <property type="evidence" value="ECO:0007669"/>
    <property type="project" value="UniProtKB-KW"/>
</dbReference>
<keyword evidence="2 5" id="KW-0217">Developmental protein</keyword>
<dbReference type="GO" id="GO:0009908">
    <property type="term" value="P:flower development"/>
    <property type="evidence" value="ECO:0007669"/>
    <property type="project" value="UniProtKB-KW"/>
</dbReference>
<evidence type="ECO:0000256" key="2">
    <source>
        <dbReference type="ARBA" id="ARBA00022473"/>
    </source>
</evidence>
<keyword evidence="4 5" id="KW-0287">Flowering</keyword>
<dbReference type="AlphaFoldDB" id="A0A8X8XWT1"/>
<feature type="region of interest" description="Disordered" evidence="6">
    <location>
        <begin position="487"/>
        <end position="519"/>
    </location>
</feature>
<proteinExistence type="inferred from homology"/>
<evidence type="ECO:0000256" key="3">
    <source>
        <dbReference type="ARBA" id="ARBA00022782"/>
    </source>
</evidence>
<dbReference type="PANTHER" id="PTHR31791">
    <property type="entry name" value="FRIGIDA-LIKE PROTEIN 3-RELATED"/>
    <property type="match status" value="1"/>
</dbReference>
<accession>A0A8X8XWT1</accession>
<evidence type="ECO:0000256" key="5">
    <source>
        <dbReference type="RuleBase" id="RU364012"/>
    </source>
</evidence>
<dbReference type="InterPro" id="IPR012474">
    <property type="entry name" value="Frigida"/>
</dbReference>
<reference evidence="7" key="1">
    <citation type="submission" date="2018-01" db="EMBL/GenBank/DDBJ databases">
        <authorList>
            <person name="Mao J.F."/>
        </authorList>
    </citation>
    <scope>NUCLEOTIDE SEQUENCE</scope>
    <source>
        <strain evidence="7">Huo1</strain>
        <tissue evidence="7">Leaf</tissue>
    </source>
</reference>
<feature type="region of interest" description="Disordered" evidence="6">
    <location>
        <begin position="1"/>
        <end position="22"/>
    </location>
</feature>
<dbReference type="PANTHER" id="PTHR31791:SF2">
    <property type="entry name" value="FRIGIDA-LIKE PROTEIN 4A-RELATED"/>
    <property type="match status" value="1"/>
</dbReference>
<dbReference type="Pfam" id="PF07899">
    <property type="entry name" value="Frigida"/>
    <property type="match status" value="3"/>
</dbReference>
<organism evidence="7">
    <name type="scientific">Salvia splendens</name>
    <name type="common">Scarlet sage</name>
    <dbReference type="NCBI Taxonomy" id="180675"/>
    <lineage>
        <taxon>Eukaryota</taxon>
        <taxon>Viridiplantae</taxon>
        <taxon>Streptophyta</taxon>
        <taxon>Embryophyta</taxon>
        <taxon>Tracheophyta</taxon>
        <taxon>Spermatophyta</taxon>
        <taxon>Magnoliopsida</taxon>
        <taxon>eudicotyledons</taxon>
        <taxon>Gunneridae</taxon>
        <taxon>Pentapetalae</taxon>
        <taxon>asterids</taxon>
        <taxon>lamiids</taxon>
        <taxon>Lamiales</taxon>
        <taxon>Lamiaceae</taxon>
        <taxon>Nepetoideae</taxon>
        <taxon>Mentheae</taxon>
        <taxon>Salviinae</taxon>
        <taxon>Salvia</taxon>
        <taxon>Salvia subgen. Calosphace</taxon>
        <taxon>core Calosphace</taxon>
    </lineage>
</organism>